<evidence type="ECO:0000313" key="2">
    <source>
        <dbReference type="EMBL" id="OGG06451.1"/>
    </source>
</evidence>
<dbReference type="InterPro" id="IPR029044">
    <property type="entry name" value="Nucleotide-diphossugar_trans"/>
</dbReference>
<dbReference type="PANTHER" id="PTHR48090:SF7">
    <property type="entry name" value="RFBJ PROTEIN"/>
    <property type="match status" value="1"/>
</dbReference>
<comment type="caution">
    <text evidence="2">The sequence shown here is derived from an EMBL/GenBank/DDBJ whole genome shotgun (WGS) entry which is preliminary data.</text>
</comment>
<dbReference type="Pfam" id="PF00535">
    <property type="entry name" value="Glycos_transf_2"/>
    <property type="match status" value="1"/>
</dbReference>
<dbReference type="Gene3D" id="3.90.550.10">
    <property type="entry name" value="Spore Coat Polysaccharide Biosynthesis Protein SpsA, Chain A"/>
    <property type="match status" value="1"/>
</dbReference>
<dbReference type="EMBL" id="MFJF01000015">
    <property type="protein sequence ID" value="OGG06451.1"/>
    <property type="molecule type" value="Genomic_DNA"/>
</dbReference>
<proteinExistence type="predicted"/>
<name>A0A1F5Z1Z6_9BACT</name>
<organism evidence="2 3">
    <name type="scientific">Candidatus Gottesmanbacteria bacterium RIFCSPHIGHO2_01_FULL_40_15</name>
    <dbReference type="NCBI Taxonomy" id="1798376"/>
    <lineage>
        <taxon>Bacteria</taxon>
        <taxon>Candidatus Gottesmaniibacteriota</taxon>
    </lineage>
</organism>
<dbReference type="InterPro" id="IPR050256">
    <property type="entry name" value="Glycosyltransferase_2"/>
</dbReference>
<dbReference type="SUPFAM" id="SSF53448">
    <property type="entry name" value="Nucleotide-diphospho-sugar transferases"/>
    <property type="match status" value="1"/>
</dbReference>
<protein>
    <recommendedName>
        <fullName evidence="1">Glycosyltransferase 2-like domain-containing protein</fullName>
    </recommendedName>
</protein>
<evidence type="ECO:0000259" key="1">
    <source>
        <dbReference type="Pfam" id="PF00535"/>
    </source>
</evidence>
<evidence type="ECO:0000313" key="3">
    <source>
        <dbReference type="Proteomes" id="UP000177354"/>
    </source>
</evidence>
<feature type="domain" description="Glycosyltransferase 2-like" evidence="1">
    <location>
        <begin position="6"/>
        <end position="164"/>
    </location>
</feature>
<dbReference type="Proteomes" id="UP000177354">
    <property type="component" value="Unassembled WGS sequence"/>
</dbReference>
<gene>
    <name evidence="2" type="ORF">A2777_05730</name>
</gene>
<sequence>MVQTTLIILTRNEIDGVKNLFKKIPFKKVDEYFAVDYKSSDGTVEYFLKNKIPVLKQKNPGRAEAFYLAFKKAKGKYLIFFSPDGNEDPADIPKLVKQLIKGADMAIASRFTKKSRNEEDDNILKFRAWANRGFTLLVNVIWKSKITDSINGYRAIRKTSFRKLKLDAKGYAVEFQMTIRALKLKMKIVEIPTREGKRVGGKSGSAAIPTGIKFIYYFLREIIKGNNFN</sequence>
<dbReference type="AlphaFoldDB" id="A0A1F5Z1Z6"/>
<accession>A0A1F5Z1Z6</accession>
<dbReference type="PANTHER" id="PTHR48090">
    <property type="entry name" value="UNDECAPRENYL-PHOSPHATE 4-DEOXY-4-FORMAMIDO-L-ARABINOSE TRANSFERASE-RELATED"/>
    <property type="match status" value="1"/>
</dbReference>
<dbReference type="InterPro" id="IPR001173">
    <property type="entry name" value="Glyco_trans_2-like"/>
</dbReference>
<dbReference type="CDD" id="cd04179">
    <property type="entry name" value="DPM_DPG-synthase_like"/>
    <property type="match status" value="1"/>
</dbReference>
<reference evidence="2 3" key="1">
    <citation type="journal article" date="2016" name="Nat. Commun.">
        <title>Thousands of microbial genomes shed light on interconnected biogeochemical processes in an aquifer system.</title>
        <authorList>
            <person name="Anantharaman K."/>
            <person name="Brown C.T."/>
            <person name="Hug L.A."/>
            <person name="Sharon I."/>
            <person name="Castelle C.J."/>
            <person name="Probst A.J."/>
            <person name="Thomas B.C."/>
            <person name="Singh A."/>
            <person name="Wilkins M.J."/>
            <person name="Karaoz U."/>
            <person name="Brodie E.L."/>
            <person name="Williams K.H."/>
            <person name="Hubbard S.S."/>
            <person name="Banfield J.F."/>
        </authorList>
    </citation>
    <scope>NUCLEOTIDE SEQUENCE [LARGE SCALE GENOMIC DNA]</scope>
</reference>